<sequence>YGKKAGFKMGGYRLDKRRRPSFFYSFGGVRIEDFPVPVESKGLVTFQRVLSVESAESSGNLWFRAAAGSIEPLASGGYRIDGKLTVSFGLSPGCKAIVRNSGGKQELLVSVSLDKGKARIEERISW</sequence>
<protein>
    <submittedName>
        <fullName evidence="1">Uncharacterized protein</fullName>
    </submittedName>
</protein>
<gene>
    <name evidence="1" type="ORF">METZ01_LOCUS314730</name>
</gene>
<name>A0A382NL99_9ZZZZ</name>
<proteinExistence type="predicted"/>
<organism evidence="1">
    <name type="scientific">marine metagenome</name>
    <dbReference type="NCBI Taxonomy" id="408172"/>
    <lineage>
        <taxon>unclassified sequences</taxon>
        <taxon>metagenomes</taxon>
        <taxon>ecological metagenomes</taxon>
    </lineage>
</organism>
<reference evidence="1" key="1">
    <citation type="submission" date="2018-05" db="EMBL/GenBank/DDBJ databases">
        <authorList>
            <person name="Lanie J.A."/>
            <person name="Ng W.-L."/>
            <person name="Kazmierczak K.M."/>
            <person name="Andrzejewski T.M."/>
            <person name="Davidsen T.M."/>
            <person name="Wayne K.J."/>
            <person name="Tettelin H."/>
            <person name="Glass J.I."/>
            <person name="Rusch D."/>
            <person name="Podicherti R."/>
            <person name="Tsui H.-C.T."/>
            <person name="Winkler M.E."/>
        </authorList>
    </citation>
    <scope>NUCLEOTIDE SEQUENCE</scope>
</reference>
<feature type="non-terminal residue" evidence="1">
    <location>
        <position position="1"/>
    </location>
</feature>
<accession>A0A382NL99</accession>
<dbReference type="EMBL" id="UINC01101229">
    <property type="protein sequence ID" value="SVC61876.1"/>
    <property type="molecule type" value="Genomic_DNA"/>
</dbReference>
<dbReference type="AlphaFoldDB" id="A0A382NL99"/>
<evidence type="ECO:0000313" key="1">
    <source>
        <dbReference type="EMBL" id="SVC61876.1"/>
    </source>
</evidence>